<dbReference type="Proteomes" id="UP000268033">
    <property type="component" value="Unassembled WGS sequence"/>
</dbReference>
<keyword evidence="8 10" id="KW-0472">Membrane</keyword>
<feature type="binding site" evidence="10">
    <location>
        <position position="121"/>
    </location>
    <ligand>
        <name>substrate</name>
    </ligand>
</feature>
<feature type="binding site" evidence="10">
    <location>
        <position position="7"/>
    </location>
    <ligand>
        <name>Mn(2+)</name>
        <dbReference type="ChEBI" id="CHEBI:29035"/>
        <label>1</label>
    </ligand>
</feature>
<dbReference type="EC" id="3.6.1.54" evidence="10"/>
<feature type="binding site" evidence="10">
    <location>
        <position position="159"/>
    </location>
    <ligand>
        <name>substrate</name>
    </ligand>
</feature>
<dbReference type="CDD" id="cd07398">
    <property type="entry name" value="MPP_YbbF-LpxH"/>
    <property type="match status" value="1"/>
</dbReference>
<reference evidence="12 13" key="1">
    <citation type="submission" date="2018-11" db="EMBL/GenBank/DDBJ databases">
        <title>Genomic Encyclopedia of Type Strains, Phase IV (KMG-IV): sequencing the most valuable type-strain genomes for metagenomic binning, comparative biology and taxonomic classification.</title>
        <authorList>
            <person name="Goeker M."/>
        </authorList>
    </citation>
    <scope>NUCLEOTIDE SEQUENCE [LARGE SCALE GENOMIC DNA]</scope>
    <source>
        <strain evidence="12 13">DSM 21945</strain>
    </source>
</reference>
<dbReference type="PANTHER" id="PTHR34990:SF1">
    <property type="entry name" value="UDP-2,3-DIACYLGLUCOSAMINE HYDROLASE"/>
    <property type="match status" value="1"/>
</dbReference>
<name>A0A3N1PRX8_9GAMM</name>
<keyword evidence="9 10" id="KW-0464">Manganese</keyword>
<dbReference type="STRING" id="584787.GCA_001247655_03176"/>
<organism evidence="12 13">
    <name type="scientific">Gallaecimonas pentaromativorans</name>
    <dbReference type="NCBI Taxonomy" id="584787"/>
    <lineage>
        <taxon>Bacteria</taxon>
        <taxon>Pseudomonadati</taxon>
        <taxon>Pseudomonadota</taxon>
        <taxon>Gammaproteobacteria</taxon>
        <taxon>Enterobacterales</taxon>
        <taxon>Gallaecimonadaceae</taxon>
        <taxon>Gallaecimonas</taxon>
    </lineage>
</organism>
<dbReference type="GO" id="GO:0005737">
    <property type="term" value="C:cytoplasm"/>
    <property type="evidence" value="ECO:0007669"/>
    <property type="project" value="InterPro"/>
</dbReference>
<dbReference type="EMBL" id="RJUL01000002">
    <property type="protein sequence ID" value="ROQ29871.1"/>
    <property type="molecule type" value="Genomic_DNA"/>
</dbReference>
<keyword evidence="4 10" id="KW-0441">Lipid A biosynthesis</keyword>
<dbReference type="SUPFAM" id="SSF56300">
    <property type="entry name" value="Metallo-dependent phosphatases"/>
    <property type="match status" value="1"/>
</dbReference>
<dbReference type="GO" id="GO:0008758">
    <property type="term" value="F:UDP-2,3-diacylglucosamine hydrolase activity"/>
    <property type="evidence" value="ECO:0007669"/>
    <property type="project" value="UniProtKB-UniRule"/>
</dbReference>
<feature type="binding site" evidence="10">
    <location>
        <position position="113"/>
    </location>
    <ligand>
        <name>Mn(2+)</name>
        <dbReference type="ChEBI" id="CHEBI:29035"/>
        <label>2</label>
    </ligand>
</feature>
<proteinExistence type="inferred from homology"/>
<dbReference type="InterPro" id="IPR043461">
    <property type="entry name" value="LpxH-like"/>
</dbReference>
<accession>A0A3N1PRX8</accession>
<feature type="binding site" evidence="10">
    <location>
        <position position="78"/>
    </location>
    <ligand>
        <name>Mn(2+)</name>
        <dbReference type="ChEBI" id="CHEBI:29035"/>
        <label>2</label>
    </ligand>
</feature>
<feature type="domain" description="Calcineurin-like phosphoesterase" evidence="11">
    <location>
        <begin position="2"/>
        <end position="198"/>
    </location>
</feature>
<feature type="binding site" evidence="10">
    <location>
        <position position="194"/>
    </location>
    <ligand>
        <name>substrate</name>
    </ligand>
</feature>
<dbReference type="Gene3D" id="3.60.21.10">
    <property type="match status" value="1"/>
</dbReference>
<keyword evidence="3 10" id="KW-0997">Cell inner membrane</keyword>
<dbReference type="HAMAP" id="MF_00575">
    <property type="entry name" value="LpxH"/>
    <property type="match status" value="1"/>
</dbReference>
<comment type="catalytic activity">
    <reaction evidence="10">
        <text>UDP-2-N,3-O-bis[(3R)-3-hydroxytetradecanoyl]-alpha-D-glucosamine + H2O = 2-N,3-O-bis[(3R)-3-hydroxytetradecanoyl]-alpha-D-glucosaminyl 1-phosphate + UMP + 2 H(+)</text>
        <dbReference type="Rhea" id="RHEA:25213"/>
        <dbReference type="ChEBI" id="CHEBI:15377"/>
        <dbReference type="ChEBI" id="CHEBI:15378"/>
        <dbReference type="ChEBI" id="CHEBI:57865"/>
        <dbReference type="ChEBI" id="CHEBI:57957"/>
        <dbReference type="ChEBI" id="CHEBI:78847"/>
        <dbReference type="EC" id="3.6.1.54"/>
    </reaction>
</comment>
<keyword evidence="2 10" id="KW-0444">Lipid biosynthesis</keyword>
<keyword evidence="1 10" id="KW-1003">Cell membrane</keyword>
<comment type="pathway">
    <text evidence="10">Glycolipid biosynthesis; lipid IV(A) biosynthesis; lipid IV(A) from (3R)-3-hydroxytetradecanoyl-[acyl-carrier-protein] and UDP-N-acetyl-alpha-D-glucosamine: step 4/6.</text>
</comment>
<feature type="binding site" evidence="10">
    <location>
        <position position="194"/>
    </location>
    <ligand>
        <name>Mn(2+)</name>
        <dbReference type="ChEBI" id="CHEBI:29035"/>
        <label>2</label>
    </ligand>
</feature>
<evidence type="ECO:0000256" key="7">
    <source>
        <dbReference type="ARBA" id="ARBA00023098"/>
    </source>
</evidence>
<feature type="binding site" evidence="10">
    <location>
        <position position="40"/>
    </location>
    <ligand>
        <name>Mn(2+)</name>
        <dbReference type="ChEBI" id="CHEBI:29035"/>
        <label>2</label>
    </ligand>
</feature>
<evidence type="ECO:0000256" key="6">
    <source>
        <dbReference type="ARBA" id="ARBA00022801"/>
    </source>
</evidence>
<evidence type="ECO:0000313" key="12">
    <source>
        <dbReference type="EMBL" id="ROQ29871.1"/>
    </source>
</evidence>
<dbReference type="GO" id="GO:0009245">
    <property type="term" value="P:lipid A biosynthetic process"/>
    <property type="evidence" value="ECO:0007669"/>
    <property type="project" value="UniProtKB-UniRule"/>
</dbReference>
<evidence type="ECO:0000256" key="8">
    <source>
        <dbReference type="ARBA" id="ARBA00023136"/>
    </source>
</evidence>
<feature type="binding site" evidence="10">
    <location>
        <position position="166"/>
    </location>
    <ligand>
        <name>substrate</name>
    </ligand>
</feature>
<dbReference type="InterPro" id="IPR029052">
    <property type="entry name" value="Metallo-depent_PP-like"/>
</dbReference>
<comment type="similarity">
    <text evidence="10">Belongs to the LpxH family.</text>
</comment>
<keyword evidence="7 10" id="KW-0443">Lipid metabolism</keyword>
<dbReference type="PANTHER" id="PTHR34990">
    <property type="entry name" value="UDP-2,3-DIACYLGLUCOSAMINE HYDROLASE-RELATED"/>
    <property type="match status" value="1"/>
</dbReference>
<dbReference type="NCBIfam" id="TIGR01854">
    <property type="entry name" value="lipid_A_lpxH"/>
    <property type="match status" value="1"/>
</dbReference>
<feature type="binding site" evidence="10">
    <location>
        <position position="40"/>
    </location>
    <ligand>
        <name>Mn(2+)</name>
        <dbReference type="ChEBI" id="CHEBI:29035"/>
        <label>1</label>
    </ligand>
</feature>
<evidence type="ECO:0000313" key="13">
    <source>
        <dbReference type="Proteomes" id="UP000268033"/>
    </source>
</evidence>
<dbReference type="GO" id="GO:0019897">
    <property type="term" value="C:extrinsic component of plasma membrane"/>
    <property type="evidence" value="ECO:0007669"/>
    <property type="project" value="UniProtKB-UniRule"/>
</dbReference>
<evidence type="ECO:0000256" key="2">
    <source>
        <dbReference type="ARBA" id="ARBA00022516"/>
    </source>
</evidence>
<evidence type="ECO:0000256" key="1">
    <source>
        <dbReference type="ARBA" id="ARBA00022475"/>
    </source>
</evidence>
<evidence type="ECO:0000256" key="3">
    <source>
        <dbReference type="ARBA" id="ARBA00022519"/>
    </source>
</evidence>
<feature type="binding site" evidence="10">
    <location>
        <position position="196"/>
    </location>
    <ligand>
        <name>Mn(2+)</name>
        <dbReference type="ChEBI" id="CHEBI:29035"/>
        <label>1</label>
    </ligand>
</feature>
<evidence type="ECO:0000256" key="9">
    <source>
        <dbReference type="ARBA" id="ARBA00023211"/>
    </source>
</evidence>
<comment type="function">
    <text evidence="10">Hydrolyzes the pyrophosphate bond of UDP-2,3-diacylglucosamine to yield 2,3-diacylglucosamine 1-phosphate (lipid X) and UMP by catalyzing the attack of water at the alpha-P atom. Involved in the biosynthesis of lipid A, a phosphorylated glycolipid that anchors the lipopolysaccharide to the outer membrane of the cell.</text>
</comment>
<evidence type="ECO:0000259" key="11">
    <source>
        <dbReference type="Pfam" id="PF00149"/>
    </source>
</evidence>
<dbReference type="UniPathway" id="UPA00359">
    <property type="reaction ID" value="UER00480"/>
</dbReference>
<comment type="caution">
    <text evidence="12">The sequence shown here is derived from an EMBL/GenBank/DDBJ whole genome shotgun (WGS) entry which is preliminary data.</text>
</comment>
<feature type="binding site" evidence="10">
    <location>
        <position position="163"/>
    </location>
    <ligand>
        <name>substrate</name>
    </ligand>
</feature>
<dbReference type="GO" id="GO:0030145">
    <property type="term" value="F:manganese ion binding"/>
    <property type="evidence" value="ECO:0007669"/>
    <property type="project" value="UniProtKB-UniRule"/>
</dbReference>
<keyword evidence="5 10" id="KW-0479">Metal-binding</keyword>
<dbReference type="InterPro" id="IPR010138">
    <property type="entry name" value="UDP-diacylglucosamine_Hdrlase"/>
</dbReference>
<gene>
    <name evidence="10" type="primary">lpxH</name>
    <name evidence="12" type="ORF">EDC28_102246</name>
</gene>
<keyword evidence="6 10" id="KW-0378">Hydrolase</keyword>
<protein>
    <recommendedName>
        <fullName evidence="10">UDP-2,3-diacylglucosamine hydrolase</fullName>
        <ecNumber evidence="10">3.6.1.54</ecNumber>
    </recommendedName>
    <alternativeName>
        <fullName evidence="10">UDP-2,3-diacylglucosamine diphosphatase</fullName>
    </alternativeName>
</protein>
<keyword evidence="13" id="KW-1185">Reference proteome</keyword>
<evidence type="ECO:0000256" key="10">
    <source>
        <dbReference type="HAMAP-Rule" id="MF_00575"/>
    </source>
</evidence>
<comment type="cofactor">
    <cofactor evidence="10">
        <name>Mn(2+)</name>
        <dbReference type="ChEBI" id="CHEBI:29035"/>
    </cofactor>
    <text evidence="10">Binds 2 Mn(2+) ions per subunit in a binuclear metal center.</text>
</comment>
<dbReference type="AlphaFoldDB" id="A0A3N1PRX8"/>
<feature type="binding site" evidence="10">
    <location>
        <position position="9"/>
    </location>
    <ligand>
        <name>Mn(2+)</name>
        <dbReference type="ChEBI" id="CHEBI:29035"/>
        <label>1</label>
    </ligand>
</feature>
<dbReference type="Pfam" id="PF00149">
    <property type="entry name" value="Metallophos"/>
    <property type="match status" value="1"/>
</dbReference>
<dbReference type="InterPro" id="IPR004843">
    <property type="entry name" value="Calcineurin-like_PHP"/>
</dbReference>
<sequence length="239" mass="27417">MILFIADLHLSPERPDIFAAFRRFMQDDAPKAERLYVLGDLFEAWIGDDDNSEFNQAVIALFKANAERGVAQYFIHGNRDFLISQRFARAAGMALLPEETVIDLYGTPALILHGDSLCTLDADYQAFRKKSRSWFWQWRMQLLPLWLRRRIARKARAKSQAANAMKNDAIMDVTPSEVDKVMAAHQVGLLIHGHTHRPNRHHETGGERIVLGDWYEQGSVLIVTEDEIRLESRPFEKSA</sequence>
<feature type="binding site" evidence="10">
    <location>
        <begin position="78"/>
        <end position="79"/>
    </location>
    <ligand>
        <name>substrate</name>
    </ligand>
</feature>
<dbReference type="RefSeq" id="WP_123420746.1">
    <property type="nucleotide sequence ID" value="NZ_RJUL01000002.1"/>
</dbReference>
<evidence type="ECO:0000256" key="4">
    <source>
        <dbReference type="ARBA" id="ARBA00022556"/>
    </source>
</evidence>
<evidence type="ECO:0000256" key="5">
    <source>
        <dbReference type="ARBA" id="ARBA00022723"/>
    </source>
</evidence>
<comment type="subcellular location">
    <subcellularLocation>
        <location evidence="10">Cell inner membrane</location>
        <topology evidence="10">Peripheral membrane protein</topology>
        <orientation evidence="10">Cytoplasmic side</orientation>
    </subcellularLocation>
</comment>
<dbReference type="NCBIfam" id="NF003743">
    <property type="entry name" value="PRK05340.1"/>
    <property type="match status" value="1"/>
</dbReference>